<dbReference type="RefSeq" id="WP_217067551.1">
    <property type="nucleotide sequence ID" value="NZ_JAHQCS010000134.1"/>
</dbReference>
<gene>
    <name evidence="1" type="ORF">KS419_16720</name>
</gene>
<evidence type="ECO:0000313" key="1">
    <source>
        <dbReference type="EMBL" id="MBU9713373.1"/>
    </source>
</evidence>
<dbReference type="Pfam" id="PF08970">
    <property type="entry name" value="Sda"/>
    <property type="match status" value="1"/>
</dbReference>
<sequence>MRYLSDDLLLETYYKARELKLSKDFITLVEQELNRRSIQDKYTKSS</sequence>
<keyword evidence="1" id="KW-0649">Protein kinase inhibitor</keyword>
<evidence type="ECO:0000313" key="2">
    <source>
        <dbReference type="Proteomes" id="UP000784880"/>
    </source>
</evidence>
<comment type="caution">
    <text evidence="1">The sequence shown here is derived from an EMBL/GenBank/DDBJ whole genome shotgun (WGS) entry which is preliminary data.</text>
</comment>
<protein>
    <submittedName>
        <fullName evidence="1">Sporulation histidine kinase inhibitor Sda</fullName>
    </submittedName>
</protein>
<proteinExistence type="predicted"/>
<dbReference type="Proteomes" id="UP000784880">
    <property type="component" value="Unassembled WGS sequence"/>
</dbReference>
<dbReference type="GO" id="GO:0004860">
    <property type="term" value="F:protein kinase inhibitor activity"/>
    <property type="evidence" value="ECO:0007669"/>
    <property type="project" value="UniProtKB-KW"/>
</dbReference>
<accession>A0ABS6JIL0</accession>
<dbReference type="InterPro" id="IPR015064">
    <property type="entry name" value="Sda"/>
</dbReference>
<reference evidence="1 2" key="1">
    <citation type="submission" date="2021-06" db="EMBL/GenBank/DDBJ databases">
        <title>Bacillus sp. RD4P76, an endophyte from a halophyte.</title>
        <authorList>
            <person name="Sun J.-Q."/>
        </authorList>
    </citation>
    <scope>NUCLEOTIDE SEQUENCE [LARGE SCALE GENOMIC DNA]</scope>
    <source>
        <strain evidence="1 2">CGMCC 1.15917</strain>
    </source>
</reference>
<name>A0ABS6JIL0_9BACI</name>
<organism evidence="1 2">
    <name type="scientific">Evansella tamaricis</name>
    <dbReference type="NCBI Taxonomy" id="2069301"/>
    <lineage>
        <taxon>Bacteria</taxon>
        <taxon>Bacillati</taxon>
        <taxon>Bacillota</taxon>
        <taxon>Bacilli</taxon>
        <taxon>Bacillales</taxon>
        <taxon>Bacillaceae</taxon>
        <taxon>Evansella</taxon>
    </lineage>
</organism>
<dbReference type="EMBL" id="JAHQCS010000134">
    <property type="protein sequence ID" value="MBU9713373.1"/>
    <property type="molecule type" value="Genomic_DNA"/>
</dbReference>
<keyword evidence="2" id="KW-1185">Reference proteome</keyword>